<keyword evidence="2" id="KW-0472">Membrane</keyword>
<evidence type="ECO:0000256" key="1">
    <source>
        <dbReference type="SAM" id="MobiDB-lite"/>
    </source>
</evidence>
<proteinExistence type="predicted"/>
<dbReference type="EMBL" id="GL541693">
    <property type="protein sequence ID" value="KDE05060.1"/>
    <property type="molecule type" value="Genomic_DNA"/>
</dbReference>
<evidence type="ECO:0000313" key="5">
    <source>
        <dbReference type="Proteomes" id="UP000017200"/>
    </source>
</evidence>
<protein>
    <submittedName>
        <fullName evidence="3 4">Uncharacterized protein</fullName>
    </submittedName>
</protein>
<name>U5HBF0_USTV1</name>
<feature type="region of interest" description="Disordered" evidence="1">
    <location>
        <begin position="155"/>
        <end position="177"/>
    </location>
</feature>
<dbReference type="OrthoDB" id="2538193at2759"/>
<dbReference type="HOGENOM" id="CLU_1273107_0_0_1"/>
<dbReference type="EMBL" id="AEIJ01000447">
    <property type="status" value="NOT_ANNOTATED_CDS"/>
    <property type="molecule type" value="Genomic_DNA"/>
</dbReference>
<feature type="compositionally biased region" description="Low complexity" evidence="1">
    <location>
        <begin position="27"/>
        <end position="38"/>
    </location>
</feature>
<feature type="region of interest" description="Disordered" evidence="1">
    <location>
        <begin position="22"/>
        <end position="125"/>
    </location>
</feature>
<reference evidence="3 5" key="3">
    <citation type="journal article" date="2015" name="BMC Genomics">
        <title>Sex and parasites: genomic and transcriptomic analysis of Microbotryum lychnidis-dioicae, the biotrophic and plant-castrating anther smut fungus.</title>
        <authorList>
            <person name="Perlin M.H."/>
            <person name="Amselem J."/>
            <person name="Fontanillas E."/>
            <person name="Toh S.S."/>
            <person name="Chen Z."/>
            <person name="Goldberg J."/>
            <person name="Duplessis S."/>
            <person name="Henrissat B."/>
            <person name="Young S."/>
            <person name="Zeng Q."/>
            <person name="Aguileta G."/>
            <person name="Petit E."/>
            <person name="Badouin H."/>
            <person name="Andrews J."/>
            <person name="Razeeq D."/>
            <person name="Gabaldon T."/>
            <person name="Quesneville H."/>
            <person name="Giraud T."/>
            <person name="Hood M.E."/>
            <person name="Schultz D.J."/>
            <person name="Cuomo C.A."/>
        </authorList>
    </citation>
    <scope>NUCLEOTIDE SEQUENCE [LARGE SCALE GENOMIC DNA]</scope>
    <source>
        <strain evidence="3">P1A1 Lamole</strain>
        <strain evidence="5">p1A1 Lamole</strain>
    </source>
</reference>
<evidence type="ECO:0000256" key="2">
    <source>
        <dbReference type="SAM" id="Phobius"/>
    </source>
</evidence>
<dbReference type="Proteomes" id="UP000017200">
    <property type="component" value="Unassembled WGS sequence"/>
</dbReference>
<sequence length="217" mass="23427">MLSPLPLTPADVLSSACLTSLPIRSNTDPTTSPRTTTPQAALNSSSSLSDVPHASYDLSMDYGPQHDGHEGGEDSFSSNQSTDKSPARPGRTVPSRTGRGRARALSIACSSPHQGKRNDDDTERSAFDDAAYSYALRPEEEDEEEDDEIDGLEMTHLSSTTISTRESQRGDQLSSRRKDYLRSRFQPLTYHEIGWMGVTALVVLVLSAAAVVLAAIG</sequence>
<feature type="compositionally biased region" description="Basic and acidic residues" evidence="1">
    <location>
        <begin position="116"/>
        <end position="125"/>
    </location>
</feature>
<evidence type="ECO:0000313" key="3">
    <source>
        <dbReference type="EMBL" id="KDE05060.1"/>
    </source>
</evidence>
<accession>U5HBF0</accession>
<reference evidence="4" key="4">
    <citation type="submission" date="2015-06" db="UniProtKB">
        <authorList>
            <consortium name="EnsemblFungi"/>
        </authorList>
    </citation>
    <scope>IDENTIFICATION</scope>
</reference>
<evidence type="ECO:0000313" key="4">
    <source>
        <dbReference type="EnsemblFungi" id="MVLG_04501T0"/>
    </source>
</evidence>
<dbReference type="EnsemblFungi" id="MVLG_04501T0">
    <property type="protein sequence ID" value="MVLG_04501T0"/>
    <property type="gene ID" value="MVLG_04501"/>
</dbReference>
<feature type="compositionally biased region" description="Polar residues" evidence="1">
    <location>
        <begin position="39"/>
        <end position="49"/>
    </location>
</feature>
<keyword evidence="2" id="KW-0812">Transmembrane</keyword>
<feature type="compositionally biased region" description="Basic and acidic residues" evidence="1">
    <location>
        <begin position="166"/>
        <end position="177"/>
    </location>
</feature>
<feature type="transmembrane region" description="Helical" evidence="2">
    <location>
        <begin position="193"/>
        <end position="216"/>
    </location>
</feature>
<feature type="compositionally biased region" description="Polar residues" evidence="1">
    <location>
        <begin position="156"/>
        <end position="165"/>
    </location>
</feature>
<dbReference type="InParanoid" id="U5HBF0"/>
<keyword evidence="2" id="KW-1133">Transmembrane helix</keyword>
<reference evidence="3" key="2">
    <citation type="submission" date="2010-11" db="EMBL/GenBank/DDBJ databases">
        <authorList>
            <consortium name="The Broad Institute Genome Sequencing Platform"/>
            <person name="Earl A."/>
            <person name="Ward D."/>
            <person name="Feldgarden M."/>
            <person name="Gevers D."/>
            <person name="Butler R."/>
            <person name="Young S.K."/>
            <person name="Zeng Q."/>
            <person name="Gargeya S."/>
            <person name="Fitzgerald M."/>
            <person name="Haas B."/>
            <person name="Abouelleil A."/>
            <person name="Alvarado L."/>
            <person name="Arachchi H.M."/>
            <person name="Berlin A."/>
            <person name="Brown A."/>
            <person name="Chapman S.B."/>
            <person name="Chen Z."/>
            <person name="Dunbar C."/>
            <person name="Freedman E."/>
            <person name="Gearin G."/>
            <person name="Gellesch M."/>
            <person name="Goldberg J."/>
            <person name="Griggs A."/>
            <person name="Gujja S."/>
            <person name="Heilman E."/>
            <person name="Heiman D."/>
            <person name="Howarth C."/>
            <person name="Larson L."/>
            <person name="Lui A."/>
            <person name="MacDonald P.J.P."/>
            <person name="Mehta T."/>
            <person name="Montmayeur A."/>
            <person name="Murphy C."/>
            <person name="Neiman D."/>
            <person name="Pearson M."/>
            <person name="Priest M."/>
            <person name="Roberts A."/>
            <person name="Saif S."/>
            <person name="Shea T."/>
            <person name="Shenoy N."/>
            <person name="Sisk P."/>
            <person name="Stolte C."/>
            <person name="Sykes S."/>
            <person name="White J."/>
            <person name="Yandava C."/>
            <person name="Wortman J."/>
            <person name="Nusbaum C."/>
            <person name="Birren B."/>
        </authorList>
    </citation>
    <scope>NUCLEOTIDE SEQUENCE</scope>
    <source>
        <strain evidence="3">P1A1 Lamole</strain>
    </source>
</reference>
<reference evidence="5" key="1">
    <citation type="submission" date="2010-11" db="EMBL/GenBank/DDBJ databases">
        <title>The genome sequence of Microbotryum violaceum strain p1A1 Lamole.</title>
        <authorList>
            <person name="Cuomo C."/>
            <person name="Perlin M."/>
            <person name="Young S.K."/>
            <person name="Zeng Q."/>
            <person name="Gargeya S."/>
            <person name="Alvarado L."/>
            <person name="Berlin A."/>
            <person name="Chapman S.B."/>
            <person name="Chen Z."/>
            <person name="Freedman E."/>
            <person name="Gellesch M."/>
            <person name="Goldberg J."/>
            <person name="Griggs A."/>
            <person name="Gujja S."/>
            <person name="Heilman E."/>
            <person name="Heiman D."/>
            <person name="Howarth C."/>
            <person name="Mehta T."/>
            <person name="Neiman D."/>
            <person name="Pearson M."/>
            <person name="Roberts A."/>
            <person name="Saif S."/>
            <person name="Shea T."/>
            <person name="Shenoy N."/>
            <person name="Sisk P."/>
            <person name="Stolte C."/>
            <person name="Sykes S."/>
            <person name="White J."/>
            <person name="Yandava C."/>
            <person name="Haas B."/>
            <person name="Nusbaum C."/>
            <person name="Birren B."/>
        </authorList>
    </citation>
    <scope>NUCLEOTIDE SEQUENCE [LARGE SCALE GENOMIC DNA]</scope>
    <source>
        <strain evidence="5">p1A1 Lamole</strain>
    </source>
</reference>
<gene>
    <name evidence="3" type="ORF">MVLG_04501</name>
</gene>
<feature type="compositionally biased region" description="Polar residues" evidence="1">
    <location>
        <begin position="75"/>
        <end position="84"/>
    </location>
</feature>
<organism evidence="3">
    <name type="scientific">Microbotryum lychnidis-dioicae (strain p1A1 Lamole / MvSl-1064)</name>
    <name type="common">Anther smut fungus</name>
    <dbReference type="NCBI Taxonomy" id="683840"/>
    <lineage>
        <taxon>Eukaryota</taxon>
        <taxon>Fungi</taxon>
        <taxon>Dikarya</taxon>
        <taxon>Basidiomycota</taxon>
        <taxon>Pucciniomycotina</taxon>
        <taxon>Microbotryomycetes</taxon>
        <taxon>Microbotryales</taxon>
        <taxon>Microbotryaceae</taxon>
        <taxon>Microbotryum</taxon>
    </lineage>
</organism>
<dbReference type="AlphaFoldDB" id="U5HBF0"/>
<keyword evidence="5" id="KW-1185">Reference proteome</keyword>